<feature type="transmembrane region" description="Helical" evidence="6">
    <location>
        <begin position="172"/>
        <end position="194"/>
    </location>
</feature>
<evidence type="ECO:0000256" key="1">
    <source>
        <dbReference type="ARBA" id="ARBA00004141"/>
    </source>
</evidence>
<name>A0A8H3A9T9_9AGAM</name>
<feature type="transmembrane region" description="Helical" evidence="6">
    <location>
        <begin position="84"/>
        <end position="101"/>
    </location>
</feature>
<keyword evidence="4 6" id="KW-1133">Transmembrane helix</keyword>
<feature type="transmembrane region" description="Helical" evidence="6">
    <location>
        <begin position="435"/>
        <end position="459"/>
    </location>
</feature>
<evidence type="ECO:0000256" key="5">
    <source>
        <dbReference type="ARBA" id="ARBA00023136"/>
    </source>
</evidence>
<dbReference type="GO" id="GO:0022857">
    <property type="term" value="F:transmembrane transporter activity"/>
    <property type="evidence" value="ECO:0007669"/>
    <property type="project" value="InterPro"/>
</dbReference>
<protein>
    <recommendedName>
        <fullName evidence="7">Major facilitator superfamily (MFS) profile domain-containing protein</fullName>
    </recommendedName>
</protein>
<feature type="transmembrane region" description="Helical" evidence="6">
    <location>
        <begin position="262"/>
        <end position="285"/>
    </location>
</feature>
<dbReference type="PANTHER" id="PTHR42718">
    <property type="entry name" value="MAJOR FACILITATOR SUPERFAMILY MULTIDRUG TRANSPORTER MFSC"/>
    <property type="match status" value="1"/>
</dbReference>
<evidence type="ECO:0000313" key="8">
    <source>
        <dbReference type="EMBL" id="CAE6410243.1"/>
    </source>
</evidence>
<feature type="transmembrane region" description="Helical" evidence="6">
    <location>
        <begin position="45"/>
        <end position="72"/>
    </location>
</feature>
<feature type="transmembrane region" description="Helical" evidence="6">
    <location>
        <begin position="113"/>
        <end position="132"/>
    </location>
</feature>
<dbReference type="InterPro" id="IPR036259">
    <property type="entry name" value="MFS_trans_sf"/>
</dbReference>
<feature type="transmembrane region" description="Helical" evidence="6">
    <location>
        <begin position="138"/>
        <end position="160"/>
    </location>
</feature>
<dbReference type="Proteomes" id="UP000663853">
    <property type="component" value="Unassembled WGS sequence"/>
</dbReference>
<keyword evidence="5 6" id="KW-0472">Membrane</keyword>
<accession>A0A8H3A9T9</accession>
<feature type="transmembrane region" description="Helical" evidence="6">
    <location>
        <begin position="402"/>
        <end position="423"/>
    </location>
</feature>
<feature type="transmembrane region" description="Helical" evidence="6">
    <location>
        <begin position="200"/>
        <end position="222"/>
    </location>
</feature>
<feature type="transmembrane region" description="Helical" evidence="6">
    <location>
        <begin position="306"/>
        <end position="325"/>
    </location>
</feature>
<proteinExistence type="predicted"/>
<comment type="subcellular location">
    <subcellularLocation>
        <location evidence="1">Membrane</location>
        <topology evidence="1">Multi-pass membrane protein</topology>
    </subcellularLocation>
</comment>
<feature type="transmembrane region" description="Helical" evidence="6">
    <location>
        <begin position="337"/>
        <end position="359"/>
    </location>
</feature>
<reference evidence="8" key="1">
    <citation type="submission" date="2021-01" db="EMBL/GenBank/DDBJ databases">
        <authorList>
            <person name="Kaushik A."/>
        </authorList>
    </citation>
    <scope>NUCLEOTIDE SEQUENCE</scope>
    <source>
        <strain evidence="8">AG6-10EEA</strain>
    </source>
</reference>
<feature type="transmembrane region" description="Helical" evidence="6">
    <location>
        <begin position="479"/>
        <end position="499"/>
    </location>
</feature>
<feature type="transmembrane region" description="Helical" evidence="6">
    <location>
        <begin position="234"/>
        <end position="256"/>
    </location>
</feature>
<dbReference type="GO" id="GO:0016020">
    <property type="term" value="C:membrane"/>
    <property type="evidence" value="ECO:0007669"/>
    <property type="project" value="UniProtKB-SubCell"/>
</dbReference>
<feature type="domain" description="Major facilitator superfamily (MFS) profile" evidence="7">
    <location>
        <begin position="47"/>
        <end position="504"/>
    </location>
</feature>
<dbReference type="PROSITE" id="PS50850">
    <property type="entry name" value="MFS"/>
    <property type="match status" value="1"/>
</dbReference>
<keyword evidence="2" id="KW-0813">Transport</keyword>
<evidence type="ECO:0000256" key="6">
    <source>
        <dbReference type="SAM" id="Phobius"/>
    </source>
</evidence>
<evidence type="ECO:0000313" key="9">
    <source>
        <dbReference type="Proteomes" id="UP000663853"/>
    </source>
</evidence>
<evidence type="ECO:0000256" key="4">
    <source>
        <dbReference type="ARBA" id="ARBA00022989"/>
    </source>
</evidence>
<keyword evidence="3 6" id="KW-0812">Transmembrane</keyword>
<dbReference type="Gene3D" id="1.20.1720.10">
    <property type="entry name" value="Multidrug resistance protein D"/>
    <property type="match status" value="1"/>
</dbReference>
<dbReference type="EMBL" id="CAJMXA010000001">
    <property type="protein sequence ID" value="CAE6410243.1"/>
    <property type="molecule type" value="Genomic_DNA"/>
</dbReference>
<dbReference type="AlphaFoldDB" id="A0A8H3A9T9"/>
<dbReference type="InterPro" id="IPR020846">
    <property type="entry name" value="MFS_dom"/>
</dbReference>
<dbReference type="Gene3D" id="1.20.1250.20">
    <property type="entry name" value="MFS general substrate transporter like domains"/>
    <property type="match status" value="1"/>
</dbReference>
<evidence type="ECO:0000256" key="2">
    <source>
        <dbReference type="ARBA" id="ARBA00022448"/>
    </source>
</evidence>
<organism evidence="8 9">
    <name type="scientific">Rhizoctonia solani</name>
    <dbReference type="NCBI Taxonomy" id="456999"/>
    <lineage>
        <taxon>Eukaryota</taxon>
        <taxon>Fungi</taxon>
        <taxon>Dikarya</taxon>
        <taxon>Basidiomycota</taxon>
        <taxon>Agaricomycotina</taxon>
        <taxon>Agaricomycetes</taxon>
        <taxon>Cantharellales</taxon>
        <taxon>Ceratobasidiaceae</taxon>
        <taxon>Rhizoctonia</taxon>
    </lineage>
</organism>
<evidence type="ECO:0000256" key="3">
    <source>
        <dbReference type="ARBA" id="ARBA00022692"/>
    </source>
</evidence>
<dbReference type="Pfam" id="PF07690">
    <property type="entry name" value="MFS_1"/>
    <property type="match status" value="1"/>
</dbReference>
<dbReference type="InterPro" id="IPR011701">
    <property type="entry name" value="MFS"/>
</dbReference>
<evidence type="ECO:0000259" key="7">
    <source>
        <dbReference type="PROSITE" id="PS50850"/>
    </source>
</evidence>
<dbReference type="PANTHER" id="PTHR42718:SF9">
    <property type="entry name" value="MAJOR FACILITATOR SUPERFAMILY MULTIDRUG TRANSPORTER MFSC"/>
    <property type="match status" value="1"/>
</dbReference>
<gene>
    <name evidence="8" type="ORF">RDB_LOCUS16</name>
</gene>
<sequence length="522" mass="56684">MDTLKSIDINPAPIFVVDFTSEEEKSTTPELKIPTLADAKPLRKYALLAVFCLSQFLDTMNTAAMFPAIPAISHAVGLTESDSVWLFAAYQATFASFLLISGRISDVYSPKPVFILGVAFFGLISLGGGFINDKIPLLVLRALQGIGASLTIPSSLNLIVQLFPDPQEQSRAIGLFGAMGAIGNVLGTIVGAILVEYASWRWIFWFIALVAVPISIICIFLIPKTARNEENKKSTFDFVGVSLLTVAVILFVYALTTGSIKGWRAAGVLVPLFVSVVLAVAFFVWETRIDENSAALPPKLWFYKNFAILFAVALVPYFWWVQMYLTFSAYWQDHLHWSSIMAGVKFLPLGIIAGPIMICAGRVTRIGKPKWMLLGGLAAELVATVLLPFSDRLDDRYWPLDFPAFIIGTAGTSVVFILANVTIFRTTPSRYAGTVGAVFNAAFQLGCVIGTSATTSIQASVDLRNIGKAGLTGFEGRSAALWFLLAWVGLEIIGVAVFFRSSAKSPLDEEAAERKTGSKVVD</sequence>
<comment type="caution">
    <text evidence="8">The sequence shown here is derived from an EMBL/GenBank/DDBJ whole genome shotgun (WGS) entry which is preliminary data.</text>
</comment>
<feature type="transmembrane region" description="Helical" evidence="6">
    <location>
        <begin position="371"/>
        <end position="390"/>
    </location>
</feature>
<dbReference type="SUPFAM" id="SSF103473">
    <property type="entry name" value="MFS general substrate transporter"/>
    <property type="match status" value="2"/>
</dbReference>